<accession>A0A7G7VM24</accession>
<sequence length="96" mass="11018">MAEKSSRAEKVKETKELALNIDATDEIGMLEISTTQALRVSIIRSRGRRYTAITPFYRKRANDRWKPKASVWIPVEHTGAIAEFLARADEKIREND</sequence>
<keyword evidence="2" id="KW-1185">Reference proteome</keyword>
<dbReference type="EMBL" id="CP060204">
    <property type="protein sequence ID" value="QNH55167.1"/>
    <property type="molecule type" value="Genomic_DNA"/>
</dbReference>
<dbReference type="AlphaFoldDB" id="A0A7G7VM24"/>
<reference evidence="1 2" key="1">
    <citation type="submission" date="2020-07" db="EMBL/GenBank/DDBJ databases">
        <title>Complete genome and description of Selenomonas timonensis sp. nov., a new bacterium isolated from a gingivitis subject.</title>
        <authorList>
            <person name="Antezack A."/>
        </authorList>
    </citation>
    <scope>NUCLEOTIDE SEQUENCE [LARGE SCALE GENOMIC DNA]</scope>
    <source>
        <strain evidence="1 2">Marseille-Q3039</strain>
    </source>
</reference>
<dbReference type="RefSeq" id="WP_185981037.1">
    <property type="nucleotide sequence ID" value="NZ_CP060204.1"/>
</dbReference>
<evidence type="ECO:0000313" key="2">
    <source>
        <dbReference type="Proteomes" id="UP000515480"/>
    </source>
</evidence>
<dbReference type="Proteomes" id="UP000515480">
    <property type="component" value="Chromosome"/>
</dbReference>
<organism evidence="1 2">
    <name type="scientific">Selenomonas timonae</name>
    <dbReference type="NCBI Taxonomy" id="2754044"/>
    <lineage>
        <taxon>Bacteria</taxon>
        <taxon>Bacillati</taxon>
        <taxon>Bacillota</taxon>
        <taxon>Negativicutes</taxon>
        <taxon>Selenomonadales</taxon>
        <taxon>Selenomonadaceae</taxon>
        <taxon>Selenomonas</taxon>
    </lineage>
</organism>
<dbReference type="KEGG" id="stim:H1B31_04340"/>
<protein>
    <recommendedName>
        <fullName evidence="3">Transcriptional coactivator p15 (PC4) C-terminal domain-containing protein</fullName>
    </recommendedName>
</protein>
<proteinExistence type="predicted"/>
<evidence type="ECO:0008006" key="3">
    <source>
        <dbReference type="Google" id="ProtNLM"/>
    </source>
</evidence>
<evidence type="ECO:0000313" key="1">
    <source>
        <dbReference type="EMBL" id="QNH55167.1"/>
    </source>
</evidence>
<name>A0A7G7VM24_9FIRM</name>
<gene>
    <name evidence="1" type="ORF">H1B31_04340</name>
</gene>